<name>A0A6M4NMS8_9PROT</name>
<evidence type="ECO:0000259" key="1">
    <source>
        <dbReference type="SMART" id="SM00471"/>
    </source>
</evidence>
<dbReference type="GO" id="GO:0016787">
    <property type="term" value="F:hydrolase activity"/>
    <property type="evidence" value="ECO:0007669"/>
    <property type="project" value="UniProtKB-KW"/>
</dbReference>
<dbReference type="AlphaFoldDB" id="A0A6M4NMS8"/>
<proteinExistence type="predicted"/>
<dbReference type="CDD" id="cd00077">
    <property type="entry name" value="HDc"/>
    <property type="match status" value="1"/>
</dbReference>
<reference evidence="2" key="1">
    <citation type="submission" date="2020-01" db="EMBL/GenBank/DDBJ databases">
        <title>Gastrointestinal microbiota of LL stock colony Peromyscus leucopus.</title>
        <authorList>
            <person name="Milovic A."/>
            <person name="Bassam K."/>
            <person name="Keay E."/>
            <person name="Barbour A.G."/>
        </authorList>
    </citation>
    <scope>NUCLEOTIDE SEQUENCE</scope>
    <source>
        <strain evidence="2">LL90</strain>
    </source>
</reference>
<dbReference type="SUPFAM" id="SSF109604">
    <property type="entry name" value="HD-domain/PDEase-like"/>
    <property type="match status" value="1"/>
</dbReference>
<organism evidence="2">
    <name type="scientific">uncultured Alphaproteobacteria bacterium</name>
    <dbReference type="NCBI Taxonomy" id="91750"/>
    <lineage>
        <taxon>Bacteria</taxon>
        <taxon>Pseudomonadati</taxon>
        <taxon>Pseudomonadota</taxon>
        <taxon>Alphaproteobacteria</taxon>
        <taxon>environmental samples</taxon>
    </lineage>
</organism>
<evidence type="ECO:0000313" key="2">
    <source>
        <dbReference type="EMBL" id="QJR98206.1"/>
    </source>
</evidence>
<protein>
    <submittedName>
        <fullName evidence="2">Phosphohydrolase</fullName>
    </submittedName>
</protein>
<dbReference type="SMART" id="SM00471">
    <property type="entry name" value="HDc"/>
    <property type="match status" value="1"/>
</dbReference>
<gene>
    <name evidence="2" type="ORF">PlAlph_2100</name>
</gene>
<dbReference type="EMBL" id="MN990729">
    <property type="protein sequence ID" value="QJR98206.1"/>
    <property type="molecule type" value="Genomic_DNA"/>
</dbReference>
<dbReference type="InterPro" id="IPR006675">
    <property type="entry name" value="HDIG_dom"/>
</dbReference>
<dbReference type="NCBIfam" id="TIGR00277">
    <property type="entry name" value="HDIG"/>
    <property type="match status" value="1"/>
</dbReference>
<dbReference type="InterPro" id="IPR006674">
    <property type="entry name" value="HD_domain"/>
</dbReference>
<dbReference type="InterPro" id="IPR003607">
    <property type="entry name" value="HD/PDEase_dom"/>
</dbReference>
<dbReference type="Pfam" id="PF01966">
    <property type="entry name" value="HD"/>
    <property type="match status" value="1"/>
</dbReference>
<keyword evidence="2" id="KW-0378">Hydrolase</keyword>
<dbReference type="Gene3D" id="1.10.3210.10">
    <property type="entry name" value="Hypothetical protein af1432"/>
    <property type="match status" value="1"/>
</dbReference>
<feature type="domain" description="HD/PDEase" evidence="1">
    <location>
        <begin position="41"/>
        <end position="171"/>
    </location>
</feature>
<sequence length="216" mass="25041">MTKETDLKKENITCPTRSEALKIWEKGICDRCQKPYGFPFEGEYRFHTLGVAKAAEAIAAHIEGMDCDKAYVLGLLHDYGKRISERTEGRFHGREGYEAMQEMGYPEVAKICLTHTFPNKNFSEDEFSYPQDWQDWSRKTLSELEYNDYDYLIALCDKFFEGMSMVSIAKRVKGIVQRYGLAPSQEKILIEGAMRLKEYFDRKTGCDIYDILGIEE</sequence>
<accession>A0A6M4NMS8</accession>